<evidence type="ECO:0000313" key="4">
    <source>
        <dbReference type="Proteomes" id="UP000198943"/>
    </source>
</evidence>
<feature type="chain" id="PRO_5011677788" evidence="1">
    <location>
        <begin position="23"/>
        <end position="265"/>
    </location>
</feature>
<dbReference type="PROSITE" id="PS50234">
    <property type="entry name" value="VWFA"/>
    <property type="match status" value="1"/>
</dbReference>
<reference evidence="4" key="1">
    <citation type="submission" date="2016-10" db="EMBL/GenBank/DDBJ databases">
        <authorList>
            <person name="Varghese N."/>
            <person name="Submissions S."/>
        </authorList>
    </citation>
    <scope>NUCLEOTIDE SEQUENCE [LARGE SCALE GENOMIC DNA]</scope>
    <source>
        <strain evidence="4">DSM 11005</strain>
    </source>
</reference>
<dbReference type="EMBL" id="FMYW01000004">
    <property type="protein sequence ID" value="SDC25733.1"/>
    <property type="molecule type" value="Genomic_DNA"/>
</dbReference>
<keyword evidence="4" id="KW-1185">Reference proteome</keyword>
<keyword evidence="1" id="KW-0732">Signal</keyword>
<feature type="domain" description="VWFA" evidence="2">
    <location>
        <begin position="66"/>
        <end position="204"/>
    </location>
</feature>
<name>A0A1G6K470_9FIRM</name>
<organism evidence="3 4">
    <name type="scientific">Succiniclasticum ruminis</name>
    <dbReference type="NCBI Taxonomy" id="40841"/>
    <lineage>
        <taxon>Bacteria</taxon>
        <taxon>Bacillati</taxon>
        <taxon>Bacillota</taxon>
        <taxon>Negativicutes</taxon>
        <taxon>Acidaminococcales</taxon>
        <taxon>Acidaminococcaceae</taxon>
        <taxon>Succiniclasticum</taxon>
    </lineage>
</organism>
<gene>
    <name evidence="3" type="ORF">SAMN04487864_10451</name>
</gene>
<protein>
    <submittedName>
        <fullName evidence="3">von Willebrand factor type A domain-containing protein</fullName>
    </submittedName>
</protein>
<dbReference type="CDD" id="cd00198">
    <property type="entry name" value="vWFA"/>
    <property type="match status" value="1"/>
</dbReference>
<evidence type="ECO:0000313" key="3">
    <source>
        <dbReference type="EMBL" id="SDC25733.1"/>
    </source>
</evidence>
<dbReference type="Gene3D" id="3.40.50.410">
    <property type="entry name" value="von Willebrand factor, type A domain"/>
    <property type="match status" value="1"/>
</dbReference>
<dbReference type="PROSITE" id="PS51257">
    <property type="entry name" value="PROKAR_LIPOPROTEIN"/>
    <property type="match status" value="1"/>
</dbReference>
<dbReference type="OrthoDB" id="9790144at2"/>
<sequence>MKKIAIMCAVLLSIACFMTAFAASSSKTPPVKGGIPEGTKIYAAETTEIEVPAEQKKKAEKATSMDLVLILDKSGSMYGLEKDTIGGFNSMLDKQRESNLPVKVTAVMFNNAVSTIYERTDLNKVKNITEKEYTPQGTTALLDAVGNTLSQLKTLPDIDAKGNKVLVVITTDGKENASKEWTYAKVKALISELQKKNFEFVFLGANIDAAAAAQNIGIKKENAVKYKNTKTGVKANFRAVNAMVDDYAAGEMKAARWKKEVEEDK</sequence>
<feature type="signal peptide" evidence="1">
    <location>
        <begin position="1"/>
        <end position="22"/>
    </location>
</feature>
<dbReference type="RefSeq" id="WP_093729751.1">
    <property type="nucleotide sequence ID" value="NZ_FMYW01000004.1"/>
</dbReference>
<accession>A0A1G6K470</accession>
<dbReference type="InterPro" id="IPR002035">
    <property type="entry name" value="VWF_A"/>
</dbReference>
<dbReference type="Pfam" id="PF00092">
    <property type="entry name" value="VWA"/>
    <property type="match status" value="1"/>
</dbReference>
<proteinExistence type="predicted"/>
<dbReference type="AlphaFoldDB" id="A0A1G6K470"/>
<evidence type="ECO:0000259" key="2">
    <source>
        <dbReference type="PROSITE" id="PS50234"/>
    </source>
</evidence>
<evidence type="ECO:0000256" key="1">
    <source>
        <dbReference type="SAM" id="SignalP"/>
    </source>
</evidence>
<dbReference type="Proteomes" id="UP000198943">
    <property type="component" value="Unassembled WGS sequence"/>
</dbReference>
<dbReference type="SUPFAM" id="SSF53300">
    <property type="entry name" value="vWA-like"/>
    <property type="match status" value="1"/>
</dbReference>
<dbReference type="InterPro" id="IPR036465">
    <property type="entry name" value="vWFA_dom_sf"/>
</dbReference>